<reference evidence="3 4" key="1">
    <citation type="submission" date="2021-03" db="EMBL/GenBank/DDBJ databases">
        <title>Sequencing the genomes of 1000 actinobacteria strains.</title>
        <authorList>
            <person name="Klenk H.-P."/>
        </authorList>
    </citation>
    <scope>NUCLEOTIDE SEQUENCE [LARGE SCALE GENOMIC DNA]</scope>
    <source>
        <strain evidence="3 4">DSM 45256</strain>
    </source>
</reference>
<sequence length="296" mass="31150">MEEAGGAAVVAGVDGSGSATEAVRWAAREAGRRGAPLRLVGVLDWSAFRPMAGLADLEHRDRERLREHVEDYLKLAADEAHAIAPEVTVSHVVRTGSVPEALLAEAETGQLLVVGSRGRGGFAGLVAGSTSRAVCALATCPVVVVRGEGEHDGRVVAAYDGSPAAATVLAFAVDAAASRGATLHVVRAWTHDTAEPWIMDLVPWDKVEAEVEAELERAVAPWRDRRPELRIETELVHAHPIPTLVKVARGARLVVVGSRGRRALAGLLLGSVSQSVLHRVECPVAVLPGRGAEAVH</sequence>
<comment type="similarity">
    <text evidence="1">Belongs to the universal stress protein A family.</text>
</comment>
<keyword evidence="4" id="KW-1185">Reference proteome</keyword>
<protein>
    <submittedName>
        <fullName evidence="3">Nucleotide-binding universal stress UspA family protein</fullName>
    </submittedName>
</protein>
<dbReference type="InterPro" id="IPR014729">
    <property type="entry name" value="Rossmann-like_a/b/a_fold"/>
</dbReference>
<organism evidence="3 4">
    <name type="scientific">Pseudonocardia parietis</name>
    <dbReference type="NCBI Taxonomy" id="570936"/>
    <lineage>
        <taxon>Bacteria</taxon>
        <taxon>Bacillati</taxon>
        <taxon>Actinomycetota</taxon>
        <taxon>Actinomycetes</taxon>
        <taxon>Pseudonocardiales</taxon>
        <taxon>Pseudonocardiaceae</taxon>
        <taxon>Pseudonocardia</taxon>
    </lineage>
</organism>
<dbReference type="PRINTS" id="PR01438">
    <property type="entry name" value="UNVRSLSTRESS"/>
</dbReference>
<evidence type="ECO:0000256" key="1">
    <source>
        <dbReference type="ARBA" id="ARBA00008791"/>
    </source>
</evidence>
<dbReference type="InterPro" id="IPR006016">
    <property type="entry name" value="UspA"/>
</dbReference>
<gene>
    <name evidence="3" type="ORF">JOF36_001224</name>
</gene>
<dbReference type="RefSeq" id="WP_210025428.1">
    <property type="nucleotide sequence ID" value="NZ_JAGINU010000001.1"/>
</dbReference>
<dbReference type="InterPro" id="IPR006015">
    <property type="entry name" value="Universal_stress_UspA"/>
</dbReference>
<feature type="domain" description="UspA" evidence="2">
    <location>
        <begin position="9"/>
        <end position="146"/>
    </location>
</feature>
<dbReference type="Gene3D" id="3.40.50.620">
    <property type="entry name" value="HUPs"/>
    <property type="match status" value="2"/>
</dbReference>
<comment type="caution">
    <text evidence="3">The sequence shown here is derived from an EMBL/GenBank/DDBJ whole genome shotgun (WGS) entry which is preliminary data.</text>
</comment>
<evidence type="ECO:0000313" key="3">
    <source>
        <dbReference type="EMBL" id="MBP2365528.1"/>
    </source>
</evidence>
<dbReference type="EMBL" id="JAGINU010000001">
    <property type="protein sequence ID" value="MBP2365528.1"/>
    <property type="molecule type" value="Genomic_DNA"/>
</dbReference>
<feature type="domain" description="UspA" evidence="2">
    <location>
        <begin position="154"/>
        <end position="288"/>
    </location>
</feature>
<dbReference type="PANTHER" id="PTHR46268">
    <property type="entry name" value="STRESS RESPONSE PROTEIN NHAX"/>
    <property type="match status" value="1"/>
</dbReference>
<dbReference type="Proteomes" id="UP001519295">
    <property type="component" value="Unassembled WGS sequence"/>
</dbReference>
<dbReference type="PANTHER" id="PTHR46268:SF6">
    <property type="entry name" value="UNIVERSAL STRESS PROTEIN UP12"/>
    <property type="match status" value="1"/>
</dbReference>
<evidence type="ECO:0000259" key="2">
    <source>
        <dbReference type="Pfam" id="PF00582"/>
    </source>
</evidence>
<name>A0ABS4VP52_9PSEU</name>
<proteinExistence type="inferred from homology"/>
<evidence type="ECO:0000313" key="4">
    <source>
        <dbReference type="Proteomes" id="UP001519295"/>
    </source>
</evidence>
<accession>A0ABS4VP52</accession>
<dbReference type="Pfam" id="PF00582">
    <property type="entry name" value="Usp"/>
    <property type="match status" value="2"/>
</dbReference>
<dbReference type="SUPFAM" id="SSF52402">
    <property type="entry name" value="Adenine nucleotide alpha hydrolases-like"/>
    <property type="match status" value="2"/>
</dbReference>